<dbReference type="Gene3D" id="1.10.238.10">
    <property type="entry name" value="EF-hand"/>
    <property type="match status" value="1"/>
</dbReference>
<dbReference type="InterPro" id="IPR002048">
    <property type="entry name" value="EF_hand_dom"/>
</dbReference>
<dbReference type="OrthoDB" id="445446at2759"/>
<evidence type="ECO:0000313" key="5">
    <source>
        <dbReference type="Proteomes" id="UP000601435"/>
    </source>
</evidence>
<keyword evidence="2" id="KW-0732">Signal</keyword>
<evidence type="ECO:0000256" key="1">
    <source>
        <dbReference type="ARBA" id="ARBA00022837"/>
    </source>
</evidence>
<dbReference type="AlphaFoldDB" id="A0A812VD66"/>
<protein>
    <recommendedName>
        <fullName evidence="3">EF-hand domain-containing protein</fullName>
    </recommendedName>
</protein>
<organism evidence="4 5">
    <name type="scientific">Symbiodinium necroappetens</name>
    <dbReference type="NCBI Taxonomy" id="1628268"/>
    <lineage>
        <taxon>Eukaryota</taxon>
        <taxon>Sar</taxon>
        <taxon>Alveolata</taxon>
        <taxon>Dinophyceae</taxon>
        <taxon>Suessiales</taxon>
        <taxon>Symbiodiniaceae</taxon>
        <taxon>Symbiodinium</taxon>
    </lineage>
</organism>
<feature type="non-terminal residue" evidence="4">
    <location>
        <position position="130"/>
    </location>
</feature>
<comment type="caution">
    <text evidence="4">The sequence shown here is derived from an EMBL/GenBank/DDBJ whole genome shotgun (WGS) entry which is preliminary data.</text>
</comment>
<feature type="signal peptide" evidence="2">
    <location>
        <begin position="1"/>
        <end position="19"/>
    </location>
</feature>
<dbReference type="PROSITE" id="PS00018">
    <property type="entry name" value="EF_HAND_1"/>
    <property type="match status" value="1"/>
</dbReference>
<name>A0A812VD66_9DINO</name>
<evidence type="ECO:0000313" key="4">
    <source>
        <dbReference type="EMBL" id="CAE7634363.1"/>
    </source>
</evidence>
<accession>A0A812VD66</accession>
<evidence type="ECO:0000256" key="2">
    <source>
        <dbReference type="SAM" id="SignalP"/>
    </source>
</evidence>
<keyword evidence="1" id="KW-0106">Calcium</keyword>
<dbReference type="InterPro" id="IPR018247">
    <property type="entry name" value="EF_Hand_1_Ca_BS"/>
</dbReference>
<dbReference type="SMART" id="SM00054">
    <property type="entry name" value="EFh"/>
    <property type="match status" value="2"/>
</dbReference>
<gene>
    <name evidence="4" type="ORF">SNEC2469_LOCUS17888</name>
</gene>
<dbReference type="PROSITE" id="PS50222">
    <property type="entry name" value="EF_HAND_2"/>
    <property type="match status" value="2"/>
</dbReference>
<dbReference type="SUPFAM" id="SSF47473">
    <property type="entry name" value="EF-hand"/>
    <property type="match status" value="1"/>
</dbReference>
<keyword evidence="5" id="KW-1185">Reference proteome</keyword>
<sequence length="130" mass="14751">MLRSYVTLVVFALLRIVTAIFLKETLANAANDAELQIDESKRTSQMYQSKLKDVFHTMDGDDSGSVSYQEFIEHLDHPIIKRYMALLDIHVHDVRNLFDILDDGDGKITVQEFCSGVMNVRGSARALDIM</sequence>
<dbReference type="Proteomes" id="UP000601435">
    <property type="component" value="Unassembled WGS sequence"/>
</dbReference>
<feature type="domain" description="EF-hand" evidence="3">
    <location>
        <begin position="89"/>
        <end position="123"/>
    </location>
</feature>
<feature type="domain" description="EF-hand" evidence="3">
    <location>
        <begin position="46"/>
        <end position="81"/>
    </location>
</feature>
<reference evidence="4" key="1">
    <citation type="submission" date="2021-02" db="EMBL/GenBank/DDBJ databases">
        <authorList>
            <person name="Dougan E. K."/>
            <person name="Rhodes N."/>
            <person name="Thang M."/>
            <person name="Chan C."/>
        </authorList>
    </citation>
    <scope>NUCLEOTIDE SEQUENCE</scope>
</reference>
<dbReference type="Pfam" id="PF13499">
    <property type="entry name" value="EF-hand_7"/>
    <property type="match status" value="1"/>
</dbReference>
<proteinExistence type="predicted"/>
<evidence type="ECO:0000259" key="3">
    <source>
        <dbReference type="PROSITE" id="PS50222"/>
    </source>
</evidence>
<dbReference type="GO" id="GO:0005509">
    <property type="term" value="F:calcium ion binding"/>
    <property type="evidence" value="ECO:0007669"/>
    <property type="project" value="InterPro"/>
</dbReference>
<feature type="chain" id="PRO_5032492965" description="EF-hand domain-containing protein" evidence="2">
    <location>
        <begin position="20"/>
        <end position="130"/>
    </location>
</feature>
<dbReference type="EMBL" id="CAJNJA010029802">
    <property type="protein sequence ID" value="CAE7634363.1"/>
    <property type="molecule type" value="Genomic_DNA"/>
</dbReference>
<dbReference type="InterPro" id="IPR011992">
    <property type="entry name" value="EF-hand-dom_pair"/>
</dbReference>